<gene>
    <name evidence="1" type="ORF">Tco_0992215</name>
</gene>
<name>A0ABQ5F1E8_9ASTR</name>
<organism evidence="1 2">
    <name type="scientific">Tanacetum coccineum</name>
    <dbReference type="NCBI Taxonomy" id="301880"/>
    <lineage>
        <taxon>Eukaryota</taxon>
        <taxon>Viridiplantae</taxon>
        <taxon>Streptophyta</taxon>
        <taxon>Embryophyta</taxon>
        <taxon>Tracheophyta</taxon>
        <taxon>Spermatophyta</taxon>
        <taxon>Magnoliopsida</taxon>
        <taxon>eudicotyledons</taxon>
        <taxon>Gunneridae</taxon>
        <taxon>Pentapetalae</taxon>
        <taxon>asterids</taxon>
        <taxon>campanulids</taxon>
        <taxon>Asterales</taxon>
        <taxon>Asteraceae</taxon>
        <taxon>Asteroideae</taxon>
        <taxon>Anthemideae</taxon>
        <taxon>Anthemidinae</taxon>
        <taxon>Tanacetum</taxon>
    </lineage>
</organism>
<keyword evidence="2" id="KW-1185">Reference proteome</keyword>
<dbReference type="Proteomes" id="UP001151760">
    <property type="component" value="Unassembled WGS sequence"/>
</dbReference>
<sequence length="111" mass="12038">MNVLVISTVVSSKESQYLNILTLESELPKGSSNILRTGTWSLARKLPRISTSLRGLKSITLSPIERVSTWSLEGKSISIISSPKTSVQGKGGEFKEANYTVIVTTMSPHTS</sequence>
<protein>
    <submittedName>
        <fullName evidence="1">Uncharacterized protein</fullName>
    </submittedName>
</protein>
<dbReference type="EMBL" id="BQNB010016907">
    <property type="protein sequence ID" value="GJT57161.1"/>
    <property type="molecule type" value="Genomic_DNA"/>
</dbReference>
<reference evidence="1" key="1">
    <citation type="journal article" date="2022" name="Int. J. Mol. Sci.">
        <title>Draft Genome of Tanacetum Coccineum: Genomic Comparison of Closely Related Tanacetum-Family Plants.</title>
        <authorList>
            <person name="Yamashiro T."/>
            <person name="Shiraishi A."/>
            <person name="Nakayama K."/>
            <person name="Satake H."/>
        </authorList>
    </citation>
    <scope>NUCLEOTIDE SEQUENCE</scope>
</reference>
<evidence type="ECO:0000313" key="1">
    <source>
        <dbReference type="EMBL" id="GJT57161.1"/>
    </source>
</evidence>
<reference evidence="1" key="2">
    <citation type="submission" date="2022-01" db="EMBL/GenBank/DDBJ databases">
        <authorList>
            <person name="Yamashiro T."/>
            <person name="Shiraishi A."/>
            <person name="Satake H."/>
            <person name="Nakayama K."/>
        </authorList>
    </citation>
    <scope>NUCLEOTIDE SEQUENCE</scope>
</reference>
<evidence type="ECO:0000313" key="2">
    <source>
        <dbReference type="Proteomes" id="UP001151760"/>
    </source>
</evidence>
<comment type="caution">
    <text evidence="1">The sequence shown here is derived from an EMBL/GenBank/DDBJ whole genome shotgun (WGS) entry which is preliminary data.</text>
</comment>
<proteinExistence type="predicted"/>
<accession>A0ABQ5F1E8</accession>